<dbReference type="GO" id="GO:0016805">
    <property type="term" value="F:dipeptidase activity"/>
    <property type="evidence" value="ECO:0007669"/>
    <property type="project" value="InterPro"/>
</dbReference>
<dbReference type="PANTHER" id="PTHR12994:SF17">
    <property type="entry name" value="LD30995P"/>
    <property type="match status" value="1"/>
</dbReference>
<dbReference type="AlphaFoldDB" id="A0A2Z6IF81"/>
<feature type="chain" id="PRO_5016240108" evidence="1">
    <location>
        <begin position="26"/>
        <end position="616"/>
    </location>
</feature>
<dbReference type="Proteomes" id="UP000271003">
    <property type="component" value="Chromosome"/>
</dbReference>
<dbReference type="Pfam" id="PF03577">
    <property type="entry name" value="Peptidase_C69"/>
    <property type="match status" value="1"/>
</dbReference>
<name>A0A2Z6IF81_9BURK</name>
<feature type="signal peptide" evidence="1">
    <location>
        <begin position="1"/>
        <end position="25"/>
    </location>
</feature>
<dbReference type="GO" id="GO:0006508">
    <property type="term" value="P:proteolysis"/>
    <property type="evidence" value="ECO:0007669"/>
    <property type="project" value="InterPro"/>
</dbReference>
<dbReference type="GO" id="GO:0070004">
    <property type="term" value="F:cysteine-type exopeptidase activity"/>
    <property type="evidence" value="ECO:0007669"/>
    <property type="project" value="InterPro"/>
</dbReference>
<evidence type="ECO:0000313" key="2">
    <source>
        <dbReference type="EMBL" id="BBF23868.1"/>
    </source>
</evidence>
<dbReference type="PANTHER" id="PTHR12994">
    <property type="entry name" value="SECERNIN"/>
    <property type="match status" value="1"/>
</dbReference>
<keyword evidence="3" id="KW-1185">Reference proteome</keyword>
<gene>
    <name evidence="2" type="ORF">SUTMEG_17590</name>
</gene>
<dbReference type="Gene3D" id="3.60.60.10">
    <property type="entry name" value="Penicillin V Acylase, Chain A"/>
    <property type="match status" value="1"/>
</dbReference>
<protein>
    <submittedName>
        <fullName evidence="2">Uncharacterized protein</fullName>
    </submittedName>
</protein>
<dbReference type="EMBL" id="AP018786">
    <property type="protein sequence ID" value="BBF23868.1"/>
    <property type="molecule type" value="Genomic_DNA"/>
</dbReference>
<keyword evidence="1" id="KW-0732">Signal</keyword>
<evidence type="ECO:0000313" key="3">
    <source>
        <dbReference type="Proteomes" id="UP000271003"/>
    </source>
</evidence>
<proteinExistence type="predicted"/>
<evidence type="ECO:0000256" key="1">
    <source>
        <dbReference type="SAM" id="SignalP"/>
    </source>
</evidence>
<accession>A0A2Z6IF81</accession>
<sequence length="616" mass="68100">MTKTFQFSALTLSLLAGLAAFNANACSTVIVGKDVSQTGTIIVGHNEDNGGRILTAQYWVPAADHKKGETIKFEPAAAEIPQVEHTYAFYWSQTYDPAGASFSDGFVNENGVTIVSNACTGIYEENVQPVKDGGIGYGIRRLMAERAASARNAVDIAIDLLGKYGYFSEGRTYTIADANEAWQLAIHQGNTWVARRVKDNEVVYIPNNFMMDKVDATDTENVIVAPGMIERAIEQGRYKPAKKGVYNDFNFRTAVAPAERRSADYNQSRNTLAWEKILGVKITDPEQFPYSATPSKKFGVEDVKDLLRTHESVIGDDPGWYHHRSLGICRATTHESAVFVMNKNPLLTQAWRAHARPCETPYVPLYPLAGPAEGAAFLDWQNATAEQFKGTPEHFSYDADWPVWSFVTHANAVDYLRDEFKDSQEAVRELEAKQAAERPAVEARAAALFAISPEKARAYLHDYNVAVFDEARAAMAEETAELMPHKMNVLADTIDPKSEKTVDIVLYSDKDLDATKIDLKRTYAGVGRASVGNTGVISQLAQPVKHEARDVDGDGKTDLVLSFKMKPLTLNMLAGANYDLWLYTYSGDERIAAMDDVLVRGEAYKGAQERKENADV</sequence>
<dbReference type="KEGG" id="sutt:SUTMEG_17590"/>
<dbReference type="RefSeq" id="WP_120177429.1">
    <property type="nucleotide sequence ID" value="NZ_AP018786.1"/>
</dbReference>
<reference evidence="2 3" key="1">
    <citation type="journal article" date="2018" name="Int. J. Syst. Evol. Microbiol.">
        <title>Mesosutterella multiformis gen. nov., sp. nov., a member of the family Sutterellaceae and Sutterella megalosphaeroides sp. nov., isolated from human faeces.</title>
        <authorList>
            <person name="Sakamoto M."/>
            <person name="Ikeyama N."/>
            <person name="Kunihiro T."/>
            <person name="Iino T."/>
            <person name="Yuki M."/>
            <person name="Ohkuma M."/>
        </authorList>
    </citation>
    <scope>NUCLEOTIDE SEQUENCE [LARGE SCALE GENOMIC DNA]</scope>
    <source>
        <strain evidence="2 3">6FBBBH3</strain>
    </source>
</reference>
<dbReference type="OrthoDB" id="9146811at2"/>
<organism evidence="2 3">
    <name type="scientific">Sutterella megalosphaeroides</name>
    <dbReference type="NCBI Taxonomy" id="2494234"/>
    <lineage>
        <taxon>Bacteria</taxon>
        <taxon>Pseudomonadati</taxon>
        <taxon>Pseudomonadota</taxon>
        <taxon>Betaproteobacteria</taxon>
        <taxon>Burkholderiales</taxon>
        <taxon>Sutterellaceae</taxon>
        <taxon>Sutterella</taxon>
    </lineage>
</organism>
<dbReference type="InterPro" id="IPR005322">
    <property type="entry name" value="Peptidase_C69"/>
</dbReference>